<evidence type="ECO:0000313" key="3">
    <source>
        <dbReference type="Proteomes" id="UP000253529"/>
    </source>
</evidence>
<feature type="transmembrane region" description="Helical" evidence="1">
    <location>
        <begin position="60"/>
        <end position="78"/>
    </location>
</feature>
<dbReference type="EMBL" id="QNRK01000001">
    <property type="protein sequence ID" value="RBP18121.1"/>
    <property type="molecule type" value="Genomic_DNA"/>
</dbReference>
<keyword evidence="1" id="KW-1133">Transmembrane helix</keyword>
<evidence type="ECO:0000256" key="1">
    <source>
        <dbReference type="SAM" id="Phobius"/>
    </source>
</evidence>
<comment type="caution">
    <text evidence="2">The sequence shown here is derived from an EMBL/GenBank/DDBJ whole genome shotgun (WGS) entry which is preliminary data.</text>
</comment>
<feature type="transmembrane region" description="Helical" evidence="1">
    <location>
        <begin position="7"/>
        <end position="25"/>
    </location>
</feature>
<reference evidence="2 3" key="1">
    <citation type="submission" date="2018-06" db="EMBL/GenBank/DDBJ databases">
        <title>Genomic Encyclopedia of Type Strains, Phase IV (KMG-IV): sequencing the most valuable type-strain genomes for metagenomic binning, comparative biology and taxonomic classification.</title>
        <authorList>
            <person name="Goeker M."/>
        </authorList>
    </citation>
    <scope>NUCLEOTIDE SEQUENCE [LARGE SCALE GENOMIC DNA]</scope>
    <source>
        <strain evidence="2 3">DSM 24875</strain>
    </source>
</reference>
<keyword evidence="1" id="KW-0472">Membrane</keyword>
<feature type="transmembrane region" description="Helical" evidence="1">
    <location>
        <begin position="31"/>
        <end position="48"/>
    </location>
</feature>
<gene>
    <name evidence="2" type="ORF">DFR50_10163</name>
</gene>
<accession>A0A366FUC2</accession>
<keyword evidence="3" id="KW-1185">Reference proteome</keyword>
<organism evidence="2 3">
    <name type="scientific">Roseiarcus fermentans</name>
    <dbReference type="NCBI Taxonomy" id="1473586"/>
    <lineage>
        <taxon>Bacteria</taxon>
        <taxon>Pseudomonadati</taxon>
        <taxon>Pseudomonadota</taxon>
        <taxon>Alphaproteobacteria</taxon>
        <taxon>Hyphomicrobiales</taxon>
        <taxon>Roseiarcaceae</taxon>
        <taxon>Roseiarcus</taxon>
    </lineage>
</organism>
<name>A0A366FUC2_9HYPH</name>
<evidence type="ECO:0000313" key="2">
    <source>
        <dbReference type="EMBL" id="RBP18121.1"/>
    </source>
</evidence>
<dbReference type="Proteomes" id="UP000253529">
    <property type="component" value="Unassembled WGS sequence"/>
</dbReference>
<dbReference type="OrthoDB" id="8453786at2"/>
<dbReference type="RefSeq" id="WP_113887195.1">
    <property type="nucleotide sequence ID" value="NZ_QNRK01000001.1"/>
</dbReference>
<protein>
    <submittedName>
        <fullName evidence="2">Uncharacterized protein</fullName>
    </submittedName>
</protein>
<sequence length="80" mass="8817">MSGKSSWFVLLGIILAMLGGCTAMAGDLQTWPASLTAVAIMLVAKIVNDRVRIVKWPMEFLFWSAMTMIVCNLAYLYLTA</sequence>
<keyword evidence="1" id="KW-0812">Transmembrane</keyword>
<proteinExistence type="predicted"/>
<dbReference type="PROSITE" id="PS51257">
    <property type="entry name" value="PROKAR_LIPOPROTEIN"/>
    <property type="match status" value="1"/>
</dbReference>
<dbReference type="AlphaFoldDB" id="A0A366FUC2"/>